<sequence>MMPESTAHVHSLSSESLSALLHALGLADHEPRIEQTSMSYVSPYEDKRCNTPFPRADLSPSLDELQAFRREYLSDIDIFSDLEEDSDFDTLPSRPGSSIECFDDDDTPPSSPPLRHRHNVFVFPTEPTQRTENAPYCAQPTDFVHIKAAHNASIIMLRVPRDITLQELKHRLYDKFVNQEHLLLSHSFSVVHALPPSAPSYSKTQRVPFSECTEMRFIDRESDWQKVAMSHQNGKITLRIVDTPS</sequence>
<dbReference type="Proteomes" id="UP000521872">
    <property type="component" value="Unassembled WGS sequence"/>
</dbReference>
<proteinExistence type="predicted"/>
<organism evidence="2 3">
    <name type="scientific">Agrocybe pediades</name>
    <dbReference type="NCBI Taxonomy" id="84607"/>
    <lineage>
        <taxon>Eukaryota</taxon>
        <taxon>Fungi</taxon>
        <taxon>Dikarya</taxon>
        <taxon>Basidiomycota</taxon>
        <taxon>Agaricomycotina</taxon>
        <taxon>Agaricomycetes</taxon>
        <taxon>Agaricomycetidae</taxon>
        <taxon>Agaricales</taxon>
        <taxon>Agaricineae</taxon>
        <taxon>Strophariaceae</taxon>
        <taxon>Agrocybe</taxon>
    </lineage>
</organism>
<accession>A0A8H4QNH6</accession>
<feature type="region of interest" description="Disordered" evidence="1">
    <location>
        <begin position="87"/>
        <end position="117"/>
    </location>
</feature>
<evidence type="ECO:0000313" key="3">
    <source>
        <dbReference type="Proteomes" id="UP000521872"/>
    </source>
</evidence>
<comment type="caution">
    <text evidence="2">The sequence shown here is derived from an EMBL/GenBank/DDBJ whole genome shotgun (WGS) entry which is preliminary data.</text>
</comment>
<keyword evidence="3" id="KW-1185">Reference proteome</keyword>
<gene>
    <name evidence="2" type="ORF">D9613_007823</name>
</gene>
<reference evidence="2 3" key="1">
    <citation type="submission" date="2019-12" db="EMBL/GenBank/DDBJ databases">
        <authorList>
            <person name="Floudas D."/>
            <person name="Bentzer J."/>
            <person name="Ahren D."/>
            <person name="Johansson T."/>
            <person name="Persson P."/>
            <person name="Tunlid A."/>
        </authorList>
    </citation>
    <scope>NUCLEOTIDE SEQUENCE [LARGE SCALE GENOMIC DNA]</scope>
    <source>
        <strain evidence="2 3">CBS 102.39</strain>
    </source>
</reference>
<dbReference type="AlphaFoldDB" id="A0A8H4QNH6"/>
<evidence type="ECO:0000256" key="1">
    <source>
        <dbReference type="SAM" id="MobiDB-lite"/>
    </source>
</evidence>
<evidence type="ECO:0000313" key="2">
    <source>
        <dbReference type="EMBL" id="KAF4614213.1"/>
    </source>
</evidence>
<name>A0A8H4QNH6_9AGAR</name>
<dbReference type="EMBL" id="JAACJL010000045">
    <property type="protein sequence ID" value="KAF4614213.1"/>
    <property type="molecule type" value="Genomic_DNA"/>
</dbReference>
<protein>
    <submittedName>
        <fullName evidence="2">Uncharacterized protein</fullName>
    </submittedName>
</protein>